<accession>A0A5C3QMC7</accession>
<reference evidence="1 2" key="1">
    <citation type="journal article" date="2019" name="Nat. Ecol. Evol.">
        <title>Megaphylogeny resolves global patterns of mushroom evolution.</title>
        <authorList>
            <person name="Varga T."/>
            <person name="Krizsan K."/>
            <person name="Foldi C."/>
            <person name="Dima B."/>
            <person name="Sanchez-Garcia M."/>
            <person name="Sanchez-Ramirez S."/>
            <person name="Szollosi G.J."/>
            <person name="Szarkandi J.G."/>
            <person name="Papp V."/>
            <person name="Albert L."/>
            <person name="Andreopoulos W."/>
            <person name="Angelini C."/>
            <person name="Antonin V."/>
            <person name="Barry K.W."/>
            <person name="Bougher N.L."/>
            <person name="Buchanan P."/>
            <person name="Buyck B."/>
            <person name="Bense V."/>
            <person name="Catcheside P."/>
            <person name="Chovatia M."/>
            <person name="Cooper J."/>
            <person name="Damon W."/>
            <person name="Desjardin D."/>
            <person name="Finy P."/>
            <person name="Geml J."/>
            <person name="Haridas S."/>
            <person name="Hughes K."/>
            <person name="Justo A."/>
            <person name="Karasinski D."/>
            <person name="Kautmanova I."/>
            <person name="Kiss B."/>
            <person name="Kocsube S."/>
            <person name="Kotiranta H."/>
            <person name="LaButti K.M."/>
            <person name="Lechner B.E."/>
            <person name="Liimatainen K."/>
            <person name="Lipzen A."/>
            <person name="Lukacs Z."/>
            <person name="Mihaltcheva S."/>
            <person name="Morgado L.N."/>
            <person name="Niskanen T."/>
            <person name="Noordeloos M.E."/>
            <person name="Ohm R.A."/>
            <person name="Ortiz-Santana B."/>
            <person name="Ovrebo C."/>
            <person name="Racz N."/>
            <person name="Riley R."/>
            <person name="Savchenko A."/>
            <person name="Shiryaev A."/>
            <person name="Soop K."/>
            <person name="Spirin V."/>
            <person name="Szebenyi C."/>
            <person name="Tomsovsky M."/>
            <person name="Tulloss R.E."/>
            <person name="Uehling J."/>
            <person name="Grigoriev I.V."/>
            <person name="Vagvolgyi C."/>
            <person name="Papp T."/>
            <person name="Martin F.M."/>
            <person name="Miettinen O."/>
            <person name="Hibbett D.S."/>
            <person name="Nagy L.G."/>
        </authorList>
    </citation>
    <scope>NUCLEOTIDE SEQUENCE [LARGE SCALE GENOMIC DNA]</scope>
    <source>
        <strain evidence="1 2">CBS 309.79</strain>
    </source>
</reference>
<dbReference type="OrthoDB" id="3256662at2759"/>
<sequence length="262" mass="29641">MRSQESRFPLELLDEVLCYTHHPPEDDLASEHRYRREFWLPLSLVCVHFRQCILPLLFSSLLVHKYMRDDESYAFDLDFDATCPSTVSFCRAVAAGDPAAGRMARLVKTFTIYNIPLSIEGNGPHIKLPPVYVNALSHMSNVETIFIRGSYRDIAPGSLTGRGFLDILPKLSKLSTLSVIAKPPLRLGASFAILHFRQLEEVTSIITRFEFGGVRIHDPQPNIRVMSVFAVAMFMWRSARFYGQIASSFVKTSLETVLSRGK</sequence>
<name>A0A5C3QMC7_9AGAR</name>
<evidence type="ECO:0000313" key="2">
    <source>
        <dbReference type="Proteomes" id="UP000305067"/>
    </source>
</evidence>
<dbReference type="EMBL" id="ML178825">
    <property type="protein sequence ID" value="TFL01369.1"/>
    <property type="molecule type" value="Genomic_DNA"/>
</dbReference>
<dbReference type="AlphaFoldDB" id="A0A5C3QMC7"/>
<dbReference type="Proteomes" id="UP000305067">
    <property type="component" value="Unassembled WGS sequence"/>
</dbReference>
<evidence type="ECO:0000313" key="1">
    <source>
        <dbReference type="EMBL" id="TFL01369.1"/>
    </source>
</evidence>
<protein>
    <recommendedName>
        <fullName evidence="3">F-box domain-containing protein</fullName>
    </recommendedName>
</protein>
<evidence type="ECO:0008006" key="3">
    <source>
        <dbReference type="Google" id="ProtNLM"/>
    </source>
</evidence>
<keyword evidence="2" id="KW-1185">Reference proteome</keyword>
<gene>
    <name evidence="1" type="ORF">BDV98DRAFT_593258</name>
</gene>
<organism evidence="1 2">
    <name type="scientific">Pterulicium gracile</name>
    <dbReference type="NCBI Taxonomy" id="1884261"/>
    <lineage>
        <taxon>Eukaryota</taxon>
        <taxon>Fungi</taxon>
        <taxon>Dikarya</taxon>
        <taxon>Basidiomycota</taxon>
        <taxon>Agaricomycotina</taxon>
        <taxon>Agaricomycetes</taxon>
        <taxon>Agaricomycetidae</taxon>
        <taxon>Agaricales</taxon>
        <taxon>Pleurotineae</taxon>
        <taxon>Pterulaceae</taxon>
        <taxon>Pterulicium</taxon>
    </lineage>
</organism>
<proteinExistence type="predicted"/>